<reference evidence="7 8" key="1">
    <citation type="submission" date="2021-07" db="EMBL/GenBank/DDBJ databases">
        <title>Actinomadura sp. PM05-2 isolated from lichen.</title>
        <authorList>
            <person name="Somphong A."/>
            <person name="Phongsopitanun W."/>
            <person name="Tanasupawat S."/>
            <person name="Peongsungnone V."/>
        </authorList>
    </citation>
    <scope>NUCLEOTIDE SEQUENCE [LARGE SCALE GENOMIC DNA]</scope>
    <source>
        <strain evidence="7 8">PM05-2</strain>
    </source>
</reference>
<evidence type="ECO:0000313" key="8">
    <source>
        <dbReference type="Proteomes" id="UP000774570"/>
    </source>
</evidence>
<evidence type="ECO:0000259" key="6">
    <source>
        <dbReference type="PROSITE" id="PS50977"/>
    </source>
</evidence>
<dbReference type="InterPro" id="IPR050109">
    <property type="entry name" value="HTH-type_TetR-like_transc_reg"/>
</dbReference>
<evidence type="ECO:0000256" key="3">
    <source>
        <dbReference type="ARBA" id="ARBA00023125"/>
    </source>
</evidence>
<dbReference type="Pfam" id="PF00440">
    <property type="entry name" value="TetR_N"/>
    <property type="match status" value="1"/>
</dbReference>
<dbReference type="PANTHER" id="PTHR30055:SF151">
    <property type="entry name" value="TRANSCRIPTIONAL REGULATORY PROTEIN"/>
    <property type="match status" value="1"/>
</dbReference>
<keyword evidence="3 5" id="KW-0238">DNA-binding</keyword>
<dbReference type="InterPro" id="IPR003012">
    <property type="entry name" value="Tet_transcr_reg_TetR"/>
</dbReference>
<accession>A0ABS7FLV9</accession>
<keyword evidence="2" id="KW-0805">Transcription regulation</keyword>
<dbReference type="InterPro" id="IPR004111">
    <property type="entry name" value="Repressor_TetR_C"/>
</dbReference>
<feature type="domain" description="HTH tetR-type" evidence="6">
    <location>
        <begin position="13"/>
        <end position="73"/>
    </location>
</feature>
<dbReference type="InterPro" id="IPR001647">
    <property type="entry name" value="HTH_TetR"/>
</dbReference>
<keyword evidence="4" id="KW-0804">Transcription</keyword>
<name>A0ABS7FLV9_9ACTN</name>
<dbReference type="SUPFAM" id="SSF46689">
    <property type="entry name" value="Homeodomain-like"/>
    <property type="match status" value="1"/>
</dbReference>
<organism evidence="7 8">
    <name type="scientific">Actinomadura parmotrematis</name>
    <dbReference type="NCBI Taxonomy" id="2864039"/>
    <lineage>
        <taxon>Bacteria</taxon>
        <taxon>Bacillati</taxon>
        <taxon>Actinomycetota</taxon>
        <taxon>Actinomycetes</taxon>
        <taxon>Streptosporangiales</taxon>
        <taxon>Thermomonosporaceae</taxon>
        <taxon>Actinomadura</taxon>
    </lineage>
</organism>
<dbReference type="SUPFAM" id="SSF48498">
    <property type="entry name" value="Tetracyclin repressor-like, C-terminal domain"/>
    <property type="match status" value="1"/>
</dbReference>
<dbReference type="InterPro" id="IPR009057">
    <property type="entry name" value="Homeodomain-like_sf"/>
</dbReference>
<dbReference type="Gene3D" id="1.10.10.60">
    <property type="entry name" value="Homeodomain-like"/>
    <property type="match status" value="1"/>
</dbReference>
<dbReference type="Gene3D" id="1.10.357.10">
    <property type="entry name" value="Tetracycline Repressor, domain 2"/>
    <property type="match status" value="1"/>
</dbReference>
<dbReference type="InterPro" id="IPR036271">
    <property type="entry name" value="Tet_transcr_reg_TetR-rel_C_sf"/>
</dbReference>
<dbReference type="PROSITE" id="PS50977">
    <property type="entry name" value="HTH_TETR_2"/>
    <property type="match status" value="1"/>
</dbReference>
<evidence type="ECO:0000313" key="7">
    <source>
        <dbReference type="EMBL" id="MBW8481334.1"/>
    </source>
</evidence>
<dbReference type="EMBL" id="JAIBOA010000002">
    <property type="protein sequence ID" value="MBW8481334.1"/>
    <property type="molecule type" value="Genomic_DNA"/>
</dbReference>
<dbReference type="PRINTS" id="PR00400">
    <property type="entry name" value="TETREPRESSOR"/>
</dbReference>
<evidence type="ECO:0000256" key="1">
    <source>
        <dbReference type="ARBA" id="ARBA00022491"/>
    </source>
</evidence>
<evidence type="ECO:0000256" key="5">
    <source>
        <dbReference type="PROSITE-ProRule" id="PRU00335"/>
    </source>
</evidence>
<dbReference type="Pfam" id="PF02909">
    <property type="entry name" value="TetR_C_1"/>
    <property type="match status" value="1"/>
</dbReference>
<protein>
    <submittedName>
        <fullName evidence="7">TetR/AcrR family transcriptional regulator C-terminal domain-containing protein</fullName>
    </submittedName>
</protein>
<proteinExistence type="predicted"/>
<dbReference type="PANTHER" id="PTHR30055">
    <property type="entry name" value="HTH-TYPE TRANSCRIPTIONAL REGULATOR RUTR"/>
    <property type="match status" value="1"/>
</dbReference>
<dbReference type="Proteomes" id="UP000774570">
    <property type="component" value="Unassembled WGS sequence"/>
</dbReference>
<gene>
    <name evidence="7" type="ORF">K1Y72_03050</name>
</gene>
<comment type="caution">
    <text evidence="7">The sequence shown here is derived from an EMBL/GenBank/DDBJ whole genome shotgun (WGS) entry which is preliminary data.</text>
</comment>
<evidence type="ECO:0000256" key="2">
    <source>
        <dbReference type="ARBA" id="ARBA00023015"/>
    </source>
</evidence>
<feature type="DNA-binding region" description="H-T-H motif" evidence="5">
    <location>
        <begin position="36"/>
        <end position="55"/>
    </location>
</feature>
<sequence>MAADGGVRVERTVLSRERIVAAAIVVIERDGAKALSMRKVAAELGVAVMSLYNHVPDRDALIAGVAQAVLADLDAAAGALDARRDWRLNARDLLAAFRDVARRRPRSMHLVLTSRLDLESWWRVAERTLAVLDAAGFGPETSVRAVRALMSYAIGAQMMENGALKLAGGPPDAGFQAALAAPEEFPRTTAVAGELLRFDTAADYDYGLELLLEALDGLPREVKP</sequence>
<evidence type="ECO:0000256" key="4">
    <source>
        <dbReference type="ARBA" id="ARBA00023163"/>
    </source>
</evidence>
<keyword evidence="1" id="KW-0678">Repressor</keyword>
<keyword evidence="8" id="KW-1185">Reference proteome</keyword>